<dbReference type="RefSeq" id="WP_119161771.1">
    <property type="nucleotide sequence ID" value="NZ_LR134442.1"/>
</dbReference>
<reference evidence="2 5" key="3">
    <citation type="submission" date="2018-10" db="EMBL/GenBank/DDBJ databases">
        <title>Propionibacterium australiense Genome Sequencing and Assembly.</title>
        <authorList>
            <person name="Bernier A.-M."/>
            <person name="Bernard K."/>
        </authorList>
    </citation>
    <scope>NUCLEOTIDE SEQUENCE [LARGE SCALE GENOMIC DNA]</scope>
    <source>
        <strain evidence="2 5">NML98A078</strain>
    </source>
</reference>
<dbReference type="GO" id="GO:0016853">
    <property type="term" value="F:isomerase activity"/>
    <property type="evidence" value="ECO:0007669"/>
    <property type="project" value="UniProtKB-KW"/>
</dbReference>
<dbReference type="InterPro" id="IPR036237">
    <property type="entry name" value="Xyl_isomerase-like_sf"/>
</dbReference>
<dbReference type="EMBL" id="RCIW01000011">
    <property type="protein sequence ID" value="RLP09053.1"/>
    <property type="molecule type" value="Genomic_DNA"/>
</dbReference>
<dbReference type="InterPro" id="IPR050312">
    <property type="entry name" value="IolE/XylAMocC-like"/>
</dbReference>
<dbReference type="Proteomes" id="UP000279336">
    <property type="component" value="Unassembled WGS sequence"/>
</dbReference>
<evidence type="ECO:0000259" key="1">
    <source>
        <dbReference type="Pfam" id="PF01261"/>
    </source>
</evidence>
<keyword evidence="4" id="KW-1185">Reference proteome</keyword>
<dbReference type="Proteomes" id="UP000263928">
    <property type="component" value="Unassembled WGS sequence"/>
</dbReference>
<evidence type="ECO:0000313" key="4">
    <source>
        <dbReference type="Proteomes" id="UP000263928"/>
    </source>
</evidence>
<proteinExistence type="predicted"/>
<keyword evidence="3" id="KW-0413">Isomerase</keyword>
<evidence type="ECO:0000313" key="3">
    <source>
        <dbReference type="EMBL" id="SYZ33418.1"/>
    </source>
</evidence>
<reference evidence="4" key="2">
    <citation type="submission" date="2018-08" db="EMBL/GenBank/DDBJ databases">
        <authorList>
            <person name="Hornung B."/>
        </authorList>
    </citation>
    <scope>NUCLEOTIDE SEQUENCE [LARGE SCALE GENOMIC DNA]</scope>
</reference>
<dbReference type="EMBL" id="UNQJ01000008">
    <property type="protein sequence ID" value="SYZ33418.1"/>
    <property type="molecule type" value="Genomic_DNA"/>
</dbReference>
<evidence type="ECO:0000313" key="5">
    <source>
        <dbReference type="Proteomes" id="UP000279336"/>
    </source>
</evidence>
<evidence type="ECO:0000313" key="2">
    <source>
        <dbReference type="EMBL" id="RLP09053.1"/>
    </source>
</evidence>
<dbReference type="PANTHER" id="PTHR12110">
    <property type="entry name" value="HYDROXYPYRUVATE ISOMERASE"/>
    <property type="match status" value="1"/>
</dbReference>
<name>A0A383S608_9ACTN</name>
<feature type="domain" description="Xylose isomerase-like TIM barrel" evidence="1">
    <location>
        <begin position="27"/>
        <end position="279"/>
    </location>
</feature>
<dbReference type="Pfam" id="PF01261">
    <property type="entry name" value="AP_endonuc_2"/>
    <property type="match status" value="1"/>
</dbReference>
<accession>A0A383S608</accession>
<reference evidence="3" key="1">
    <citation type="submission" date="2018-08" db="EMBL/GenBank/DDBJ databases">
        <authorList>
            <person name="Ferrada E.E."/>
            <person name="Latorre B.A."/>
        </authorList>
    </citation>
    <scope>NUCLEOTIDE SEQUENCE [LARGE SCALE GENOMIC DNA]</scope>
    <source>
        <strain evidence="3">Propionibacterium_australiense1</strain>
    </source>
</reference>
<gene>
    <name evidence="2" type="ORF">D7U36_07905</name>
    <name evidence="3" type="ORF">PROPAUS_1337</name>
</gene>
<protein>
    <submittedName>
        <fullName evidence="2">Sugar phosphate isomerase/epimerase</fullName>
    </submittedName>
    <submittedName>
        <fullName evidence="3">Xylose isomerase-like TIM barrel</fullName>
    </submittedName>
</protein>
<organism evidence="3 4">
    <name type="scientific">Propionibacterium australiense</name>
    <dbReference type="NCBI Taxonomy" id="119981"/>
    <lineage>
        <taxon>Bacteria</taxon>
        <taxon>Bacillati</taxon>
        <taxon>Actinomycetota</taxon>
        <taxon>Actinomycetes</taxon>
        <taxon>Propionibacteriales</taxon>
        <taxon>Propionibacteriaceae</taxon>
        <taxon>Propionibacterium</taxon>
    </lineage>
</organism>
<dbReference type="InterPro" id="IPR013022">
    <property type="entry name" value="Xyl_isomerase-like_TIM-brl"/>
</dbReference>
<sequence>MDRLEVACGINVYCTGPEDPNLDHALEDMARLGYTHVAFGPIDGATTPAAGLAQQLANAGVKPIAMGTQAPGANVSSPDAAQRRAGLDLLKSCIDYAHDLGADQMNGVNYALFKDASAPFGEDRFTESAVLLGQAADYAKDAGVKLAFEVVNRYESSFLNTAEQALAYVAASGSDNLWIHLDSYHMAIEESDMLEAVRSAAPRMAYLELGQSARGSILTGAVDNAAVVRAARSVGYRGRYGLEAFTRSILGAGGDGLSIWRTTFTDSSAIAKEAIDLIRAVHAENPLEGEAHE</sequence>
<dbReference type="Gene3D" id="3.20.20.150">
    <property type="entry name" value="Divalent-metal-dependent TIM barrel enzymes"/>
    <property type="match status" value="1"/>
</dbReference>
<dbReference type="PANTHER" id="PTHR12110:SF41">
    <property type="entry name" value="INOSOSE DEHYDRATASE"/>
    <property type="match status" value="1"/>
</dbReference>
<dbReference type="AlphaFoldDB" id="A0A383S608"/>
<dbReference type="SUPFAM" id="SSF51658">
    <property type="entry name" value="Xylose isomerase-like"/>
    <property type="match status" value="1"/>
</dbReference>
<dbReference type="OrthoDB" id="9801426at2"/>